<gene>
    <name evidence="1" type="ordered locus">Cycma_3300</name>
</gene>
<dbReference type="STRING" id="880070.Cycma_3300"/>
<dbReference type="KEGG" id="cmr:Cycma_3300"/>
<evidence type="ECO:0000313" key="1">
    <source>
        <dbReference type="EMBL" id="AEL27024.1"/>
    </source>
</evidence>
<evidence type="ECO:0008006" key="3">
    <source>
        <dbReference type="Google" id="ProtNLM"/>
    </source>
</evidence>
<reference evidence="2" key="1">
    <citation type="submission" date="2011-07" db="EMBL/GenBank/DDBJ databases">
        <title>The complete genome of Cyclobacterium marinum DSM 745.</title>
        <authorList>
            <person name="Lucas S."/>
            <person name="Han J."/>
            <person name="Lapidus A."/>
            <person name="Bruce D."/>
            <person name="Goodwin L."/>
            <person name="Pitluck S."/>
            <person name="Peters L."/>
            <person name="Kyrpides N."/>
            <person name="Mavromatis K."/>
            <person name="Ivanova N."/>
            <person name="Ovchinnikova G."/>
            <person name="Chertkov O."/>
            <person name="Detter J.C."/>
            <person name="Tapia R."/>
            <person name="Han C."/>
            <person name="Land M."/>
            <person name="Hauser L."/>
            <person name="Markowitz V."/>
            <person name="Cheng J.-F."/>
            <person name="Hugenholtz P."/>
            <person name="Woyke T."/>
            <person name="Wu D."/>
            <person name="Tindall B."/>
            <person name="Schuetze A."/>
            <person name="Brambilla E."/>
            <person name="Klenk H.-P."/>
            <person name="Eisen J.A."/>
        </authorList>
    </citation>
    <scope>NUCLEOTIDE SEQUENCE [LARGE SCALE GENOMIC DNA]</scope>
    <source>
        <strain evidence="2">ATCC 25205 / DSM 745 / LMG 13164 / NCIMB 1802</strain>
    </source>
</reference>
<dbReference type="Gene3D" id="3.10.420.10">
    <property type="entry name" value="SecB-like"/>
    <property type="match status" value="1"/>
</dbReference>
<keyword evidence="2" id="KW-1185">Reference proteome</keyword>
<accession>G0IV33</accession>
<proteinExistence type="predicted"/>
<dbReference type="HOGENOM" id="CLU_1727771_0_0_10"/>
<name>G0IV33_CYCMS</name>
<dbReference type="eggNOG" id="ENOG50331MI">
    <property type="taxonomic scope" value="Bacteria"/>
</dbReference>
<dbReference type="InterPro" id="IPR035958">
    <property type="entry name" value="SecB-like_sf"/>
</dbReference>
<dbReference type="RefSeq" id="WP_014021314.1">
    <property type="nucleotide sequence ID" value="NC_015914.1"/>
</dbReference>
<dbReference type="Proteomes" id="UP000001635">
    <property type="component" value="Chromosome"/>
</dbReference>
<dbReference type="AlphaFoldDB" id="G0IV33"/>
<protein>
    <recommendedName>
        <fullName evidence="3">Preprotein translocase subunit SecB</fullName>
    </recommendedName>
</protein>
<dbReference type="EMBL" id="CP002955">
    <property type="protein sequence ID" value="AEL27024.1"/>
    <property type="molecule type" value="Genomic_DNA"/>
</dbReference>
<sequence>MFEIKKSSLRLIEFFLLENQFSVKSKGISSAKDVEQFFDSYPISIDFAHQDTESDEFHVFVMVKVNNGKKIPGYSLLCNGMGIFELPSDTIEKDSAVYKNLKLYSTVNMVINHIRNIISLQTAFGPHGRYNLPPIDIGDLFAQKAEKQKLKNKKG</sequence>
<organism evidence="1 2">
    <name type="scientific">Cyclobacterium marinum (strain ATCC 25205 / DSM 745 / LMG 13164 / NCIMB 1802)</name>
    <name type="common">Flectobacillus marinus</name>
    <dbReference type="NCBI Taxonomy" id="880070"/>
    <lineage>
        <taxon>Bacteria</taxon>
        <taxon>Pseudomonadati</taxon>
        <taxon>Bacteroidota</taxon>
        <taxon>Cytophagia</taxon>
        <taxon>Cytophagales</taxon>
        <taxon>Cyclobacteriaceae</taxon>
        <taxon>Cyclobacterium</taxon>
    </lineage>
</organism>
<dbReference type="OrthoDB" id="824454at2"/>
<dbReference type="SUPFAM" id="SSF54611">
    <property type="entry name" value="SecB-like"/>
    <property type="match status" value="1"/>
</dbReference>
<evidence type="ECO:0000313" key="2">
    <source>
        <dbReference type="Proteomes" id="UP000001635"/>
    </source>
</evidence>